<organism evidence="2 3">
    <name type="scientific">Mesorhizobium tianshanense</name>
    <dbReference type="NCBI Taxonomy" id="39844"/>
    <lineage>
        <taxon>Bacteria</taxon>
        <taxon>Pseudomonadati</taxon>
        <taxon>Pseudomonadota</taxon>
        <taxon>Alphaproteobacteria</taxon>
        <taxon>Hyphomicrobiales</taxon>
        <taxon>Phyllobacteriaceae</taxon>
        <taxon>Mesorhizobium</taxon>
    </lineage>
</organism>
<dbReference type="Proteomes" id="UP000317122">
    <property type="component" value="Unassembled WGS sequence"/>
</dbReference>
<dbReference type="EMBL" id="VLKT01000045">
    <property type="protein sequence ID" value="TWI26878.1"/>
    <property type="molecule type" value="Genomic_DNA"/>
</dbReference>
<evidence type="ECO:0000256" key="1">
    <source>
        <dbReference type="SAM" id="Phobius"/>
    </source>
</evidence>
<evidence type="ECO:0000313" key="3">
    <source>
        <dbReference type="Proteomes" id="UP000317122"/>
    </source>
</evidence>
<feature type="transmembrane region" description="Helical" evidence="1">
    <location>
        <begin position="71"/>
        <end position="90"/>
    </location>
</feature>
<sequence length="119" mass="12913">MRCLLGATFHLHFRALLLAGHHRALRHLERARQRQLYIGLIKALSQSLADPLPSVAAAVVGGTSIFGGRGGYTSTIIGALTVLATLPTILQMPEGARRILFGLIVLFVTAAYLRIIEDR</sequence>
<keyword evidence="3" id="KW-1185">Reference proteome</keyword>
<dbReference type="AlphaFoldDB" id="A0A562N462"/>
<feature type="transmembrane region" description="Helical" evidence="1">
    <location>
        <begin position="99"/>
        <end position="116"/>
    </location>
</feature>
<name>A0A562N462_9HYPH</name>
<accession>A0A562N462</accession>
<gene>
    <name evidence="2" type="ORF">IQ26_05714</name>
</gene>
<proteinExistence type="predicted"/>
<comment type="caution">
    <text evidence="2">The sequence shown here is derived from an EMBL/GenBank/DDBJ whole genome shotgun (WGS) entry which is preliminary data.</text>
</comment>
<keyword evidence="1" id="KW-0472">Membrane</keyword>
<reference evidence="2 3" key="1">
    <citation type="journal article" date="2015" name="Stand. Genomic Sci.">
        <title>Genomic Encyclopedia of Bacterial and Archaeal Type Strains, Phase III: the genomes of soil and plant-associated and newly described type strains.</title>
        <authorList>
            <person name="Whitman W.B."/>
            <person name="Woyke T."/>
            <person name="Klenk H.P."/>
            <person name="Zhou Y."/>
            <person name="Lilburn T.G."/>
            <person name="Beck B.J."/>
            <person name="De Vos P."/>
            <person name="Vandamme P."/>
            <person name="Eisen J.A."/>
            <person name="Garrity G."/>
            <person name="Hugenholtz P."/>
            <person name="Kyrpides N.C."/>
        </authorList>
    </citation>
    <scope>NUCLEOTIDE SEQUENCE [LARGE SCALE GENOMIC DNA]</scope>
    <source>
        <strain evidence="2 3">CGMCC 1.2546</strain>
    </source>
</reference>
<keyword evidence="1" id="KW-0812">Transmembrane</keyword>
<protein>
    <submittedName>
        <fullName evidence="2">Ribose transport system permease protein</fullName>
    </submittedName>
</protein>
<keyword evidence="1" id="KW-1133">Transmembrane helix</keyword>
<evidence type="ECO:0000313" key="2">
    <source>
        <dbReference type="EMBL" id="TWI26878.1"/>
    </source>
</evidence>